<dbReference type="GO" id="GO:0001671">
    <property type="term" value="F:ATPase activator activity"/>
    <property type="evidence" value="ECO:0007669"/>
    <property type="project" value="TreeGrafter"/>
</dbReference>
<evidence type="ECO:0000256" key="1">
    <source>
        <dbReference type="SAM" id="MobiDB-lite"/>
    </source>
</evidence>
<dbReference type="AlphaFoldDB" id="A0A5N3UK53"/>
<dbReference type="PANTHER" id="PTHR12471:SF2">
    <property type="entry name" value="V-TYPE PROTON ATPASE SUBUNIT S1"/>
    <property type="match status" value="1"/>
</dbReference>
<dbReference type="GO" id="GO:0030641">
    <property type="term" value="P:regulation of cellular pH"/>
    <property type="evidence" value="ECO:0007669"/>
    <property type="project" value="TreeGrafter"/>
</dbReference>
<evidence type="ECO:0000313" key="4">
    <source>
        <dbReference type="Proteomes" id="UP000326062"/>
    </source>
</evidence>
<gene>
    <name evidence="3" type="ORF">FD755_025789</name>
</gene>
<feature type="signal peptide" evidence="2">
    <location>
        <begin position="1"/>
        <end position="35"/>
    </location>
</feature>
<evidence type="ECO:0008006" key="5">
    <source>
        <dbReference type="Google" id="ProtNLM"/>
    </source>
</evidence>
<dbReference type="InterPro" id="IPR008388">
    <property type="entry name" value="Ac45_acc_su"/>
</dbReference>
<feature type="chain" id="PRO_5024275495" description="ATP6AP1" evidence="2">
    <location>
        <begin position="36"/>
        <end position="152"/>
    </location>
</feature>
<feature type="region of interest" description="Disordered" evidence="1">
    <location>
        <begin position="96"/>
        <end position="121"/>
    </location>
</feature>
<accession>A0A5N3UK53</accession>
<dbReference type="EMBL" id="VCEB01017947">
    <property type="protein sequence ID" value="KAB0336971.1"/>
    <property type="molecule type" value="Genomic_DNA"/>
</dbReference>
<keyword evidence="2" id="KW-0732">Signal</keyword>
<organism evidence="3 4">
    <name type="scientific">Muntiacus reevesi</name>
    <name type="common">Reeves' muntjac</name>
    <name type="synonym">Cervus reevesi</name>
    <dbReference type="NCBI Taxonomy" id="9886"/>
    <lineage>
        <taxon>Eukaryota</taxon>
        <taxon>Metazoa</taxon>
        <taxon>Chordata</taxon>
        <taxon>Craniata</taxon>
        <taxon>Vertebrata</taxon>
        <taxon>Euteleostomi</taxon>
        <taxon>Mammalia</taxon>
        <taxon>Eutheria</taxon>
        <taxon>Laurasiatheria</taxon>
        <taxon>Artiodactyla</taxon>
        <taxon>Ruminantia</taxon>
        <taxon>Pecora</taxon>
        <taxon>Cervidae</taxon>
        <taxon>Muntiacinae</taxon>
        <taxon>Muntiacus</taxon>
    </lineage>
</organism>
<keyword evidence="4" id="KW-1185">Reference proteome</keyword>
<dbReference type="PANTHER" id="PTHR12471">
    <property type="entry name" value="VACUOLAR ATP SYNTHASE SUBUNIT S1"/>
    <property type="match status" value="1"/>
</dbReference>
<sequence>MMAATAAVRVRAGTRRAPALCRMPWLPLMLVAAAAASEQQVPLVLWSSDRGLWAPAADTHEGHITSDMQLSTYLDPALELGPRNVLLFLQDKVRLPQPSLPSPFRRQPPLPQDTEAHSPREAAVTLSKLQGGVVPSLGRPAEERSEGMVCAC</sequence>
<comment type="caution">
    <text evidence="3">The sequence shown here is derived from an EMBL/GenBank/DDBJ whole genome shotgun (WGS) entry which is preliminary data.</text>
</comment>
<reference evidence="3 4" key="1">
    <citation type="submission" date="2019-06" db="EMBL/GenBank/DDBJ databases">
        <title>Discovery of a novel chromosome fission-fusion reversal in muntjac.</title>
        <authorList>
            <person name="Mudd A.B."/>
            <person name="Bredeson J.V."/>
            <person name="Baum R."/>
            <person name="Hockemeyer D."/>
            <person name="Rokhsar D.S."/>
        </authorList>
    </citation>
    <scope>NUCLEOTIDE SEQUENCE [LARGE SCALE GENOMIC DNA]</scope>
    <source>
        <strain evidence="3">UCam_UCB_Mr</strain>
        <tissue evidence="3">Fibroblast cell line</tissue>
    </source>
</reference>
<dbReference type="GO" id="GO:0033176">
    <property type="term" value="C:proton-transporting V-type ATPase complex"/>
    <property type="evidence" value="ECO:0007669"/>
    <property type="project" value="TreeGrafter"/>
</dbReference>
<name>A0A5N3UK53_MUNRE</name>
<feature type="compositionally biased region" description="Pro residues" evidence="1">
    <location>
        <begin position="98"/>
        <end position="111"/>
    </location>
</feature>
<dbReference type="Proteomes" id="UP000326062">
    <property type="component" value="Unassembled WGS sequence"/>
</dbReference>
<evidence type="ECO:0000256" key="2">
    <source>
        <dbReference type="SAM" id="SignalP"/>
    </source>
</evidence>
<evidence type="ECO:0000313" key="3">
    <source>
        <dbReference type="EMBL" id="KAB0336971.1"/>
    </source>
</evidence>
<proteinExistence type="predicted"/>
<protein>
    <recommendedName>
        <fullName evidence="5">ATP6AP1</fullName>
    </recommendedName>
</protein>